<dbReference type="GO" id="GO:0140664">
    <property type="term" value="F:ATP-dependent DNA damage sensor activity"/>
    <property type="evidence" value="ECO:0007669"/>
    <property type="project" value="InterPro"/>
</dbReference>
<dbReference type="InterPro" id="IPR000432">
    <property type="entry name" value="DNA_mismatch_repair_MutS_C"/>
</dbReference>
<dbReference type="Pfam" id="PF00488">
    <property type="entry name" value="MutS_V"/>
    <property type="match status" value="1"/>
</dbReference>
<dbReference type="SUPFAM" id="SSF48334">
    <property type="entry name" value="DNA repair protein MutS, domain III"/>
    <property type="match status" value="1"/>
</dbReference>
<evidence type="ECO:0000256" key="5">
    <source>
        <dbReference type="ARBA" id="ARBA00023254"/>
    </source>
</evidence>
<dbReference type="GO" id="GO:0030983">
    <property type="term" value="F:mismatched DNA binding"/>
    <property type="evidence" value="ECO:0007669"/>
    <property type="project" value="InterPro"/>
</dbReference>
<dbReference type="PANTHER" id="PTHR11361:SF21">
    <property type="entry name" value="MUTS PROTEIN HOMOLOG 4"/>
    <property type="match status" value="1"/>
</dbReference>
<sequence>MNVVANEKLKIAKAQAKFTNKFVRKDLSTDVGTASQLELVAPLVPSAGPTCCLLGVLGPTYTVGGIRSLRAAILQPSYNKEFIESRLDAVQDLIENDTGLMVALQDVIKKLSEIDKILFLCMDSANQNIDKIGEAQLNQVLLLKVTMELVPKLVEALSEADSGKLKKMKLDFENSSYNEISDRIKRIIQDDAHLEKGAMGSLQRCFAVKPDINGLLDVARRTYSELIDDIQKIVEQLSETYDLPLRLNQNLLKGFHIVLTLATKNRRTFNEEDLPPIFIQVQNSGASVTMTTEELVVLNQQAKESLNEIQKMSNIVISTLLKDLRPFMPSLYTLCENVAELDVLLAMAQASSIGSYIRPEFNSYMDIRNSVHPLLDYNTQVMPVPNDIFASPEHNFTLITGPNMGGKSIYIKQIAIMQVMAQMKETQHILKGLTSSSLVIIDELCRGTSVEEGTAVAWAVCEELIMSSAFTFFTTHFMYLTRLQGLYFNVLNRHTAVTEEDVGTTENPQRRLVYQYKLEPGSTRIEHYGLALAAKTNLPKETVNLAIELAEYIGKETRAIEVGTPLKTDEAALYMLNANIQQDLRKYGITNNSTKELLQQFKENHLELVERLESLRSKSDNRTNSSFSYSRVGYSVEQTSTDNNSKDCIFKNTGGNYQPSFSNGANIKPPERERSIAEDVDMVDKNYTSVKSSEQLLNSVLNHDGHTMKAIIQNASDLEMIEDSNSSNADLQNINHTNYRNKEESMVSPECRNNINVTLTDHIELENNYNKNNYISPDDNHTYDIDNLSFDSEIADALTQIVDEYSIQNDSKDSAERNSDYELMSIDEELAKETVHEINEELSNEMYSVENIVLTPPLSFRDI</sequence>
<keyword evidence="5" id="KW-0469">Meiosis</keyword>
<dbReference type="SMART" id="SM00533">
    <property type="entry name" value="MUTSd"/>
    <property type="match status" value="1"/>
</dbReference>
<dbReference type="Gene3D" id="1.10.1420.10">
    <property type="match status" value="2"/>
</dbReference>
<organism evidence="7 8">
    <name type="scientific">Arctia plantaginis</name>
    <name type="common">Wood tiger moth</name>
    <name type="synonym">Phalaena plantaginis</name>
    <dbReference type="NCBI Taxonomy" id="874455"/>
    <lineage>
        <taxon>Eukaryota</taxon>
        <taxon>Metazoa</taxon>
        <taxon>Ecdysozoa</taxon>
        <taxon>Arthropoda</taxon>
        <taxon>Hexapoda</taxon>
        <taxon>Insecta</taxon>
        <taxon>Pterygota</taxon>
        <taxon>Neoptera</taxon>
        <taxon>Endopterygota</taxon>
        <taxon>Lepidoptera</taxon>
        <taxon>Glossata</taxon>
        <taxon>Ditrysia</taxon>
        <taxon>Noctuoidea</taxon>
        <taxon>Erebidae</taxon>
        <taxon>Arctiinae</taxon>
        <taxon>Arctia</taxon>
    </lineage>
</organism>
<dbReference type="GO" id="GO:0006298">
    <property type="term" value="P:mismatch repair"/>
    <property type="evidence" value="ECO:0007669"/>
    <property type="project" value="InterPro"/>
</dbReference>
<keyword evidence="2" id="KW-0547">Nucleotide-binding</keyword>
<dbReference type="Proteomes" id="UP000494256">
    <property type="component" value="Unassembled WGS sequence"/>
</dbReference>
<evidence type="ECO:0000256" key="3">
    <source>
        <dbReference type="ARBA" id="ARBA00022840"/>
    </source>
</evidence>
<dbReference type="EMBL" id="CADEBD010000276">
    <property type="protein sequence ID" value="CAB3227179.1"/>
    <property type="molecule type" value="Genomic_DNA"/>
</dbReference>
<comment type="similarity">
    <text evidence="1">Belongs to the DNA mismatch repair MutS family.</text>
</comment>
<evidence type="ECO:0000256" key="1">
    <source>
        <dbReference type="ARBA" id="ARBA00006271"/>
    </source>
</evidence>
<dbReference type="Pfam" id="PF05190">
    <property type="entry name" value="MutS_IV"/>
    <property type="match status" value="1"/>
</dbReference>
<dbReference type="Pfam" id="PF05192">
    <property type="entry name" value="MutS_III"/>
    <property type="match status" value="1"/>
</dbReference>
<evidence type="ECO:0000313" key="7">
    <source>
        <dbReference type="EMBL" id="CAB3227179.1"/>
    </source>
</evidence>
<dbReference type="PANTHER" id="PTHR11361">
    <property type="entry name" value="DNA MISMATCH REPAIR PROTEIN MUTS FAMILY MEMBER"/>
    <property type="match status" value="1"/>
</dbReference>
<dbReference type="InterPro" id="IPR007861">
    <property type="entry name" value="DNA_mismatch_repair_MutS_clamp"/>
</dbReference>
<dbReference type="InterPro" id="IPR007696">
    <property type="entry name" value="DNA_mismatch_repair_MutS_core"/>
</dbReference>
<reference evidence="7 8" key="1">
    <citation type="submission" date="2020-04" db="EMBL/GenBank/DDBJ databases">
        <authorList>
            <person name="Wallbank WR R."/>
            <person name="Pardo Diaz C."/>
            <person name="Kozak K."/>
            <person name="Martin S."/>
            <person name="Jiggins C."/>
            <person name="Moest M."/>
            <person name="Warren A I."/>
            <person name="Byers J.R.P. K."/>
            <person name="Montejo-Kovacevich G."/>
            <person name="Yen C E."/>
        </authorList>
    </citation>
    <scope>NUCLEOTIDE SEQUENCE [LARGE SCALE GENOMIC DNA]</scope>
</reference>
<dbReference type="PROSITE" id="PS00486">
    <property type="entry name" value="DNA_MISMATCH_REPAIR_2"/>
    <property type="match status" value="1"/>
</dbReference>
<feature type="domain" description="DNA mismatch repair proteins mutS family" evidence="6">
    <location>
        <begin position="437"/>
        <end position="453"/>
    </location>
</feature>
<dbReference type="GO" id="GO:0005634">
    <property type="term" value="C:nucleus"/>
    <property type="evidence" value="ECO:0007669"/>
    <property type="project" value="TreeGrafter"/>
</dbReference>
<evidence type="ECO:0000259" key="6">
    <source>
        <dbReference type="PROSITE" id="PS00486"/>
    </source>
</evidence>
<evidence type="ECO:0000256" key="4">
    <source>
        <dbReference type="ARBA" id="ARBA00023125"/>
    </source>
</evidence>
<dbReference type="InterPro" id="IPR045076">
    <property type="entry name" value="MutS"/>
</dbReference>
<protein>
    <recommendedName>
        <fullName evidence="6">DNA mismatch repair proteins mutS family domain-containing protein</fullName>
    </recommendedName>
</protein>
<dbReference type="AlphaFoldDB" id="A0A8S0Z5X9"/>
<dbReference type="GO" id="GO:0007131">
    <property type="term" value="P:reciprocal meiotic recombination"/>
    <property type="evidence" value="ECO:0007669"/>
    <property type="project" value="TreeGrafter"/>
</dbReference>
<dbReference type="Gene3D" id="3.40.50.300">
    <property type="entry name" value="P-loop containing nucleotide triphosphate hydrolases"/>
    <property type="match status" value="2"/>
</dbReference>
<evidence type="ECO:0000313" key="8">
    <source>
        <dbReference type="Proteomes" id="UP000494256"/>
    </source>
</evidence>
<keyword evidence="3" id="KW-0067">ATP-binding</keyword>
<dbReference type="GO" id="GO:0005524">
    <property type="term" value="F:ATP binding"/>
    <property type="evidence" value="ECO:0007669"/>
    <property type="project" value="UniProtKB-KW"/>
</dbReference>
<dbReference type="SMART" id="SM00534">
    <property type="entry name" value="MUTSac"/>
    <property type="match status" value="1"/>
</dbReference>
<name>A0A8S0Z5X9_ARCPL</name>
<dbReference type="SUPFAM" id="SSF52540">
    <property type="entry name" value="P-loop containing nucleoside triphosphate hydrolases"/>
    <property type="match status" value="1"/>
</dbReference>
<evidence type="ECO:0000256" key="2">
    <source>
        <dbReference type="ARBA" id="ARBA00022741"/>
    </source>
</evidence>
<gene>
    <name evidence="7" type="ORF">APLA_LOCUS2844</name>
</gene>
<dbReference type="InterPro" id="IPR027417">
    <property type="entry name" value="P-loop_NTPase"/>
</dbReference>
<comment type="caution">
    <text evidence="7">The sequence shown here is derived from an EMBL/GenBank/DDBJ whole genome shotgun (WGS) entry which is preliminary data.</text>
</comment>
<proteinExistence type="inferred from homology"/>
<accession>A0A8S0Z5X9</accession>
<dbReference type="InterPro" id="IPR036187">
    <property type="entry name" value="DNA_mismatch_repair_MutS_sf"/>
</dbReference>
<keyword evidence="4" id="KW-0238">DNA-binding</keyword>